<reference evidence="2 3" key="2">
    <citation type="submission" date="2018-11" db="EMBL/GenBank/DDBJ databases">
        <authorList>
            <consortium name="Pathogen Informatics"/>
        </authorList>
    </citation>
    <scope>NUCLEOTIDE SEQUENCE [LARGE SCALE GENOMIC DNA]</scope>
</reference>
<dbReference type="SUPFAM" id="SSF55785">
    <property type="entry name" value="PYP-like sensor domain (PAS domain)"/>
    <property type="match status" value="1"/>
</dbReference>
<dbReference type="Pfam" id="PF14598">
    <property type="entry name" value="PAS_11"/>
    <property type="match status" value="1"/>
</dbReference>
<evidence type="ECO:0000313" key="2">
    <source>
        <dbReference type="EMBL" id="VDN40168.1"/>
    </source>
</evidence>
<organism evidence="4">
    <name type="scientific">Gongylonema pulchrum</name>
    <dbReference type="NCBI Taxonomy" id="637853"/>
    <lineage>
        <taxon>Eukaryota</taxon>
        <taxon>Metazoa</taxon>
        <taxon>Ecdysozoa</taxon>
        <taxon>Nematoda</taxon>
        <taxon>Chromadorea</taxon>
        <taxon>Rhabditida</taxon>
        <taxon>Spirurina</taxon>
        <taxon>Spiruromorpha</taxon>
        <taxon>Spiruroidea</taxon>
        <taxon>Gongylonematidae</taxon>
        <taxon>Gongylonema</taxon>
    </lineage>
</organism>
<feature type="domain" description="PAS" evidence="1">
    <location>
        <begin position="19"/>
        <end position="69"/>
    </location>
</feature>
<dbReference type="CDD" id="cd00130">
    <property type="entry name" value="PAS"/>
    <property type="match status" value="1"/>
</dbReference>
<protein>
    <submittedName>
        <fullName evidence="4">PAS domain-containing protein</fullName>
    </submittedName>
</protein>
<dbReference type="AlphaFoldDB" id="A0A183ENJ1"/>
<dbReference type="SMART" id="SM00091">
    <property type="entry name" value="PAS"/>
    <property type="match status" value="1"/>
</dbReference>
<evidence type="ECO:0000313" key="4">
    <source>
        <dbReference type="WBParaSite" id="GPUH_0002255901-mRNA-1"/>
    </source>
</evidence>
<accession>A0A183ENJ1</accession>
<dbReference type="Proteomes" id="UP000271098">
    <property type="component" value="Unassembled WGS sequence"/>
</dbReference>
<sequence>MGVSSGQNPSPQFSLRLAEDGKITFVEQRAAALLAVPTEQILGRYWWQIMHPADEQTVRDTFLHILQDQGTQISARLRARGGCLPCMVTAHRFLNPYSEQFEYVVATHMILSNGEGNWQCGTQQFPTTTPSEFDPSSNVQWCAPTGARLDGPTRSNMWNAGQWEQYGQR</sequence>
<reference evidence="4" key="1">
    <citation type="submission" date="2016-06" db="UniProtKB">
        <authorList>
            <consortium name="WormBaseParasite"/>
        </authorList>
    </citation>
    <scope>IDENTIFICATION</scope>
</reference>
<dbReference type="NCBIfam" id="TIGR00229">
    <property type="entry name" value="sensory_box"/>
    <property type="match status" value="1"/>
</dbReference>
<dbReference type="InterPro" id="IPR000014">
    <property type="entry name" value="PAS"/>
</dbReference>
<dbReference type="OrthoDB" id="71302at2759"/>
<keyword evidence="3" id="KW-1185">Reference proteome</keyword>
<evidence type="ECO:0000313" key="3">
    <source>
        <dbReference type="Proteomes" id="UP000271098"/>
    </source>
</evidence>
<evidence type="ECO:0000259" key="1">
    <source>
        <dbReference type="PROSITE" id="PS50112"/>
    </source>
</evidence>
<dbReference type="InterPro" id="IPR050933">
    <property type="entry name" value="Circadian_TF"/>
</dbReference>
<dbReference type="PROSITE" id="PS50112">
    <property type="entry name" value="PAS"/>
    <property type="match status" value="1"/>
</dbReference>
<dbReference type="EMBL" id="UYRT01095304">
    <property type="protein sequence ID" value="VDN40168.1"/>
    <property type="molecule type" value="Genomic_DNA"/>
</dbReference>
<name>A0A183ENJ1_9BILA</name>
<dbReference type="PANTHER" id="PTHR23042">
    <property type="entry name" value="CIRCADIAN PROTEIN CLOCK/ARNT/BMAL/PAS"/>
    <property type="match status" value="1"/>
</dbReference>
<gene>
    <name evidence="2" type="ORF">GPUH_LOCUS22528</name>
</gene>
<dbReference type="InterPro" id="IPR035965">
    <property type="entry name" value="PAS-like_dom_sf"/>
</dbReference>
<dbReference type="Gene3D" id="3.30.450.20">
    <property type="entry name" value="PAS domain"/>
    <property type="match status" value="1"/>
</dbReference>
<dbReference type="WBParaSite" id="GPUH_0002255901-mRNA-1">
    <property type="protein sequence ID" value="GPUH_0002255901-mRNA-1"/>
    <property type="gene ID" value="GPUH_0002255901"/>
</dbReference>
<proteinExistence type="predicted"/>